<name>A0A1J7J8C6_9PEZI</name>
<evidence type="ECO:0000259" key="1">
    <source>
        <dbReference type="PROSITE" id="PS51186"/>
    </source>
</evidence>
<dbReference type="Pfam" id="PF00583">
    <property type="entry name" value="Acetyltransf_1"/>
    <property type="match status" value="1"/>
</dbReference>
<dbReference type="AlphaFoldDB" id="A0A1J7J8C6"/>
<dbReference type="EMBL" id="KV875093">
    <property type="protein sequence ID" value="OIW35709.1"/>
    <property type="molecule type" value="Genomic_DNA"/>
</dbReference>
<keyword evidence="3" id="KW-1185">Reference proteome</keyword>
<dbReference type="PROSITE" id="PS51186">
    <property type="entry name" value="GNAT"/>
    <property type="match status" value="1"/>
</dbReference>
<dbReference type="InterPro" id="IPR050276">
    <property type="entry name" value="MshD_Acetyltransferase"/>
</dbReference>
<dbReference type="Proteomes" id="UP000182658">
    <property type="component" value="Unassembled WGS sequence"/>
</dbReference>
<dbReference type="STRING" id="1408157.A0A1J7J8C6"/>
<dbReference type="InterPro" id="IPR000182">
    <property type="entry name" value="GNAT_dom"/>
</dbReference>
<dbReference type="PANTHER" id="PTHR43617:SF9">
    <property type="entry name" value="GNAT FAMILY ACETYLTRANSFERASE"/>
    <property type="match status" value="1"/>
</dbReference>
<dbReference type="InterPro" id="IPR016181">
    <property type="entry name" value="Acyl_CoA_acyltransferase"/>
</dbReference>
<dbReference type="GO" id="GO:0016747">
    <property type="term" value="F:acyltransferase activity, transferring groups other than amino-acyl groups"/>
    <property type="evidence" value="ECO:0007669"/>
    <property type="project" value="InterPro"/>
</dbReference>
<dbReference type="OrthoDB" id="5689at2759"/>
<evidence type="ECO:0000313" key="3">
    <source>
        <dbReference type="Proteomes" id="UP000182658"/>
    </source>
</evidence>
<feature type="domain" description="N-acetyltransferase" evidence="1">
    <location>
        <begin position="12"/>
        <end position="177"/>
    </location>
</feature>
<feature type="non-terminal residue" evidence="2">
    <location>
        <position position="181"/>
    </location>
</feature>
<accession>A0A1J7J8C6</accession>
<evidence type="ECO:0000313" key="2">
    <source>
        <dbReference type="EMBL" id="OIW35709.1"/>
    </source>
</evidence>
<dbReference type="SUPFAM" id="SSF55729">
    <property type="entry name" value="Acyl-CoA N-acyltransferases (Nat)"/>
    <property type="match status" value="1"/>
</dbReference>
<dbReference type="CDD" id="cd04301">
    <property type="entry name" value="NAT_SF"/>
    <property type="match status" value="1"/>
</dbReference>
<reference evidence="2 3" key="1">
    <citation type="submission" date="2016-10" db="EMBL/GenBank/DDBJ databases">
        <title>Draft genome sequence of Coniochaeta ligniaria NRRL30616, a lignocellulolytic fungus for bioabatement of inhibitors in plant biomass hydrolysates.</title>
        <authorList>
            <consortium name="DOE Joint Genome Institute"/>
            <person name="Jimenez D.J."/>
            <person name="Hector R.E."/>
            <person name="Riley R."/>
            <person name="Sun H."/>
            <person name="Grigoriev I.V."/>
            <person name="Van Elsas J.D."/>
            <person name="Nichols N.N."/>
        </authorList>
    </citation>
    <scope>NUCLEOTIDE SEQUENCE [LARGE SCALE GENOMIC DNA]</scope>
    <source>
        <strain evidence="2 3">NRRL 30616</strain>
    </source>
</reference>
<dbReference type="Gene3D" id="3.40.630.30">
    <property type="match status" value="1"/>
</dbReference>
<organism evidence="2 3">
    <name type="scientific">Coniochaeta ligniaria NRRL 30616</name>
    <dbReference type="NCBI Taxonomy" id="1408157"/>
    <lineage>
        <taxon>Eukaryota</taxon>
        <taxon>Fungi</taxon>
        <taxon>Dikarya</taxon>
        <taxon>Ascomycota</taxon>
        <taxon>Pezizomycotina</taxon>
        <taxon>Sordariomycetes</taxon>
        <taxon>Sordariomycetidae</taxon>
        <taxon>Coniochaetales</taxon>
        <taxon>Coniochaetaceae</taxon>
        <taxon>Coniochaeta</taxon>
    </lineage>
</organism>
<dbReference type="InParanoid" id="A0A1J7J8C6"/>
<protein>
    <submittedName>
        <fullName evidence="2">Putative N-acetyltransferase, GNAT family</fullName>
    </submittedName>
</protein>
<proteinExistence type="predicted"/>
<dbReference type="PANTHER" id="PTHR43617">
    <property type="entry name" value="L-AMINO ACID N-ACETYLTRANSFERASE"/>
    <property type="match status" value="1"/>
</dbReference>
<sequence>MLHVPKMTQPKLHFRIATTEDAPRIQQLVESSFRAEDSRPQWTADMSLGRQFRMDVKFVIAAITNPESAILIACDDEDMLVASVEVTKRGTDLARLAMLAVDERHQRGGIGRRVLDYADDYCRSTWGVKKIGLNALSTRKELIMWYMRCGYQQTGELTPFRPRGGDEVAIPDGLSFVELEK</sequence>
<keyword evidence="2" id="KW-0808">Transferase</keyword>
<gene>
    <name evidence="2" type="ORF">CONLIGDRAFT_589831</name>
</gene>